<evidence type="ECO:0000259" key="11">
    <source>
        <dbReference type="PROSITE" id="PS51553"/>
    </source>
</evidence>
<dbReference type="FunFam" id="3.40.50.620:FF:000001">
    <property type="entry name" value="GMP synthase [glutamine-hydrolyzing]"/>
    <property type="match status" value="1"/>
</dbReference>
<reference evidence="12 13" key="1">
    <citation type="journal article" date="2020" name="Biotechnol. Biofuels">
        <title>New insights from the biogas microbiome by comprehensive genome-resolved metagenomics of nearly 1600 species originating from multiple anaerobic digesters.</title>
        <authorList>
            <person name="Campanaro S."/>
            <person name="Treu L."/>
            <person name="Rodriguez-R L.M."/>
            <person name="Kovalovszki A."/>
            <person name="Ziels R.M."/>
            <person name="Maus I."/>
            <person name="Zhu X."/>
            <person name="Kougias P.G."/>
            <person name="Basile A."/>
            <person name="Luo G."/>
            <person name="Schluter A."/>
            <person name="Konstantinidis K.T."/>
            <person name="Angelidaki I."/>
        </authorList>
    </citation>
    <scope>NUCLEOTIDE SEQUENCE [LARGE SCALE GENOMIC DNA]</scope>
    <source>
        <strain evidence="12">AS15tlH2ME_198</strain>
    </source>
</reference>
<dbReference type="SUPFAM" id="SSF52402">
    <property type="entry name" value="Adenine nucleotide alpha hydrolases-like"/>
    <property type="match status" value="1"/>
</dbReference>
<dbReference type="PRINTS" id="PR00099">
    <property type="entry name" value="CPSGATASE"/>
</dbReference>
<evidence type="ECO:0000256" key="4">
    <source>
        <dbReference type="ARBA" id="ARBA00022741"/>
    </source>
</evidence>
<comment type="pathway">
    <text evidence="2 9">Purine metabolism; GMP biosynthesis; GMP from XMP (L-Gln route): step 1/1.</text>
</comment>
<protein>
    <recommendedName>
        <fullName evidence="9">GMP synthase [glutamine-hydrolyzing]</fullName>
        <ecNumber evidence="9">6.3.5.2</ecNumber>
    </recommendedName>
    <alternativeName>
        <fullName evidence="9">GMP synthetase</fullName>
    </alternativeName>
    <alternativeName>
        <fullName evidence="9">Glutamine amidotransferase</fullName>
    </alternativeName>
</protein>
<dbReference type="EMBL" id="JAAZHI010000059">
    <property type="protein sequence ID" value="NLA55222.1"/>
    <property type="molecule type" value="Genomic_DNA"/>
</dbReference>
<dbReference type="InterPro" id="IPR004739">
    <property type="entry name" value="GMP_synth_GATase"/>
</dbReference>
<feature type="domain" description="GMPS ATP-PPase" evidence="11">
    <location>
        <begin position="213"/>
        <end position="407"/>
    </location>
</feature>
<dbReference type="SUPFAM" id="SSF54810">
    <property type="entry name" value="GMP synthetase C-terminal dimerisation domain"/>
    <property type="match status" value="1"/>
</dbReference>
<dbReference type="PANTHER" id="PTHR11922:SF2">
    <property type="entry name" value="GMP SYNTHASE [GLUTAMINE-HYDROLYZING]"/>
    <property type="match status" value="1"/>
</dbReference>
<dbReference type="Gene3D" id="3.40.50.620">
    <property type="entry name" value="HUPs"/>
    <property type="match status" value="1"/>
</dbReference>
<dbReference type="CDD" id="cd01997">
    <property type="entry name" value="GMP_synthase_C"/>
    <property type="match status" value="1"/>
</dbReference>
<dbReference type="InterPro" id="IPR029062">
    <property type="entry name" value="Class_I_gatase-like"/>
</dbReference>
<feature type="active site" description="Nucleophile" evidence="9">
    <location>
        <position position="98"/>
    </location>
</feature>
<dbReference type="Pfam" id="PF02540">
    <property type="entry name" value="NAD_synthase"/>
    <property type="match status" value="1"/>
</dbReference>
<dbReference type="Pfam" id="PF00958">
    <property type="entry name" value="GMP_synt_C"/>
    <property type="match status" value="1"/>
</dbReference>
<evidence type="ECO:0000256" key="7">
    <source>
        <dbReference type="ARBA" id="ARBA00022840"/>
    </source>
</evidence>
<accession>A0A7X6PM74</accession>
<evidence type="ECO:0000256" key="3">
    <source>
        <dbReference type="ARBA" id="ARBA00022598"/>
    </source>
</evidence>
<comment type="catalytic activity">
    <reaction evidence="9">
        <text>XMP + L-glutamine + ATP + H2O = GMP + L-glutamate + AMP + diphosphate + 2 H(+)</text>
        <dbReference type="Rhea" id="RHEA:11680"/>
        <dbReference type="ChEBI" id="CHEBI:15377"/>
        <dbReference type="ChEBI" id="CHEBI:15378"/>
        <dbReference type="ChEBI" id="CHEBI:29985"/>
        <dbReference type="ChEBI" id="CHEBI:30616"/>
        <dbReference type="ChEBI" id="CHEBI:33019"/>
        <dbReference type="ChEBI" id="CHEBI:57464"/>
        <dbReference type="ChEBI" id="CHEBI:58115"/>
        <dbReference type="ChEBI" id="CHEBI:58359"/>
        <dbReference type="ChEBI" id="CHEBI:456215"/>
        <dbReference type="EC" id="6.3.5.2"/>
    </reaction>
</comment>
<name>A0A7X6PM74_9CORY</name>
<dbReference type="HAMAP" id="MF_00344">
    <property type="entry name" value="GMP_synthase"/>
    <property type="match status" value="1"/>
</dbReference>
<dbReference type="InterPro" id="IPR022955">
    <property type="entry name" value="GMP_synthase"/>
</dbReference>
<comment type="caution">
    <text evidence="12">The sequence shown here is derived from an EMBL/GenBank/DDBJ whole genome shotgun (WGS) entry which is preliminary data.</text>
</comment>
<dbReference type="PANTHER" id="PTHR11922">
    <property type="entry name" value="GMP SYNTHASE-RELATED"/>
    <property type="match status" value="1"/>
</dbReference>
<dbReference type="Pfam" id="PF00117">
    <property type="entry name" value="GATase"/>
    <property type="match status" value="1"/>
</dbReference>
<dbReference type="PRINTS" id="PR00097">
    <property type="entry name" value="ANTSNTHASEII"/>
</dbReference>
<evidence type="ECO:0000313" key="13">
    <source>
        <dbReference type="Proteomes" id="UP000557899"/>
    </source>
</evidence>
<dbReference type="NCBIfam" id="TIGR00884">
    <property type="entry name" value="guaA_Cterm"/>
    <property type="match status" value="1"/>
</dbReference>
<keyword evidence="3 9" id="KW-0436">Ligase</keyword>
<evidence type="ECO:0000256" key="2">
    <source>
        <dbReference type="ARBA" id="ARBA00005153"/>
    </source>
</evidence>
<dbReference type="InterPro" id="IPR022310">
    <property type="entry name" value="NAD/GMP_synthase"/>
</dbReference>
<feature type="active site" evidence="9">
    <location>
        <position position="186"/>
    </location>
</feature>
<dbReference type="AlphaFoldDB" id="A0A7X6PM74"/>
<evidence type="ECO:0000256" key="10">
    <source>
        <dbReference type="PROSITE-ProRule" id="PRU00886"/>
    </source>
</evidence>
<dbReference type="GO" id="GO:0003921">
    <property type="term" value="F:GMP synthase activity"/>
    <property type="evidence" value="ECO:0007669"/>
    <property type="project" value="InterPro"/>
</dbReference>
<proteinExistence type="inferred from homology"/>
<dbReference type="InterPro" id="IPR014729">
    <property type="entry name" value="Rossmann-like_a/b/a_fold"/>
</dbReference>
<dbReference type="InterPro" id="IPR025777">
    <property type="entry name" value="GMPS_ATP_PPase_dom"/>
</dbReference>
<dbReference type="InterPro" id="IPR017926">
    <property type="entry name" value="GATASE"/>
</dbReference>
<dbReference type="Proteomes" id="UP000557899">
    <property type="component" value="Unassembled WGS sequence"/>
</dbReference>
<dbReference type="Gene3D" id="3.30.300.10">
    <property type="match status" value="1"/>
</dbReference>
<dbReference type="Gene3D" id="3.40.50.880">
    <property type="match status" value="1"/>
</dbReference>
<dbReference type="FunFam" id="3.40.50.880:FF:000001">
    <property type="entry name" value="GMP synthase [glutamine-hydrolyzing]"/>
    <property type="match status" value="1"/>
</dbReference>
<evidence type="ECO:0000256" key="6">
    <source>
        <dbReference type="ARBA" id="ARBA00022755"/>
    </source>
</evidence>
<dbReference type="SUPFAM" id="SSF52317">
    <property type="entry name" value="Class I glutamine amidotransferase-like"/>
    <property type="match status" value="1"/>
</dbReference>
<keyword evidence="4 9" id="KW-0547">Nucleotide-binding</keyword>
<sequence length="533" mass="57064">MSGPRPPRSSIESVTSASPRPVLVVDFGAQYAQLIARRVREARVYSEVVPHTATVEEIKAKNPAALVLSGGPSSVYSDEAPRLDPQILELGVPVFGICYGFQAMTAALGGTVSETGAREYGRTDLEVVGDGGVLHDQLDATHKVWMSHGDAVTEAPEGFTVTASSAGAPVAAFENVGKKMAGVQYHPEVLHSPHGQQVLTRFLTQIAGLEPTWTAANIAQQLIDEVAAQIGPEGHAICGLSGGVDSAVAAALVQRAIGDRLTCVFVDHGLLRSGEREQVENDFVAATGARLVTVDERKAFLDKLAGISEPEAKRKAIGAEFIRSFERAVAGVLEGEQVDYLVQGTLYPDVVESGGGSGTANIKSHHNVGGLPDDVEFELVEPLRLLFKDEVRAVGRELGLPEEIVNRQPFPGPGLGIRIIGEVTEERLEILRAADLIARTELTAAGLDDQIWQCPVVLLADVRSVGVQGDGRTYGHPIVLRPVTSEDAMTADWVRIPYEVLERISTRITNEVKDVNRVVLDVTSKPPGTIEWE</sequence>
<evidence type="ECO:0000256" key="1">
    <source>
        <dbReference type="ARBA" id="ARBA00002332"/>
    </source>
</evidence>
<organism evidence="12 13">
    <name type="scientific">Corynebacterium humireducens</name>
    <dbReference type="NCBI Taxonomy" id="1223514"/>
    <lineage>
        <taxon>Bacteria</taxon>
        <taxon>Bacillati</taxon>
        <taxon>Actinomycetota</taxon>
        <taxon>Actinomycetes</taxon>
        <taxon>Mycobacteriales</taxon>
        <taxon>Corynebacteriaceae</taxon>
        <taxon>Corynebacterium</taxon>
    </lineage>
</organism>
<dbReference type="UniPathway" id="UPA00189">
    <property type="reaction ID" value="UER00296"/>
</dbReference>
<evidence type="ECO:0000313" key="12">
    <source>
        <dbReference type="EMBL" id="NLA55222.1"/>
    </source>
</evidence>
<dbReference type="NCBIfam" id="TIGR00888">
    <property type="entry name" value="guaA_Nterm"/>
    <property type="match status" value="1"/>
</dbReference>
<dbReference type="FunFam" id="3.30.300.10:FF:000002">
    <property type="entry name" value="GMP synthase [glutamine-hydrolyzing]"/>
    <property type="match status" value="1"/>
</dbReference>
<dbReference type="NCBIfam" id="NF000848">
    <property type="entry name" value="PRK00074.1"/>
    <property type="match status" value="1"/>
</dbReference>
<dbReference type="PROSITE" id="PS51273">
    <property type="entry name" value="GATASE_TYPE_1"/>
    <property type="match status" value="1"/>
</dbReference>
<dbReference type="EC" id="6.3.5.2" evidence="9"/>
<dbReference type="CDD" id="cd01742">
    <property type="entry name" value="GATase1_GMP_Synthase"/>
    <property type="match status" value="1"/>
</dbReference>
<dbReference type="PROSITE" id="PS51553">
    <property type="entry name" value="GMPS_ATP_PPASE"/>
    <property type="match status" value="1"/>
</dbReference>
<keyword evidence="7 9" id="KW-0067">ATP-binding</keyword>
<comment type="subunit">
    <text evidence="9">Homodimer.</text>
</comment>
<comment type="function">
    <text evidence="1 9">Catalyzes the synthesis of GMP from XMP.</text>
</comment>
<evidence type="ECO:0000256" key="8">
    <source>
        <dbReference type="ARBA" id="ARBA00022962"/>
    </source>
</evidence>
<evidence type="ECO:0000256" key="5">
    <source>
        <dbReference type="ARBA" id="ARBA00022749"/>
    </source>
</evidence>
<dbReference type="GO" id="GO:0005524">
    <property type="term" value="F:ATP binding"/>
    <property type="evidence" value="ECO:0007669"/>
    <property type="project" value="UniProtKB-UniRule"/>
</dbReference>
<dbReference type="GO" id="GO:0005829">
    <property type="term" value="C:cytosol"/>
    <property type="evidence" value="ECO:0007669"/>
    <property type="project" value="TreeGrafter"/>
</dbReference>
<keyword evidence="6 9" id="KW-0658">Purine biosynthesis</keyword>
<dbReference type="InterPro" id="IPR001674">
    <property type="entry name" value="GMP_synth_C"/>
</dbReference>
<keyword evidence="5 9" id="KW-0332">GMP biosynthesis</keyword>
<keyword evidence="8 9" id="KW-0315">Glutamine amidotransferase</keyword>
<evidence type="ECO:0000256" key="9">
    <source>
        <dbReference type="HAMAP-Rule" id="MF_00344"/>
    </source>
</evidence>
<feature type="binding site" evidence="10">
    <location>
        <begin position="241"/>
        <end position="247"/>
    </location>
    <ligand>
        <name>ATP</name>
        <dbReference type="ChEBI" id="CHEBI:30616"/>
    </ligand>
</feature>
<gene>
    <name evidence="9 12" type="primary">guaA</name>
    <name evidence="12" type="ORF">GX859_02810</name>
</gene>
<feature type="active site" evidence="9">
    <location>
        <position position="188"/>
    </location>
</feature>
<dbReference type="PRINTS" id="PR00096">
    <property type="entry name" value="GATASE"/>
</dbReference>